<dbReference type="GO" id="GO:0071897">
    <property type="term" value="P:DNA biosynthetic process"/>
    <property type="evidence" value="ECO:0007669"/>
    <property type="project" value="UniProtKB-ARBA"/>
</dbReference>
<evidence type="ECO:0000259" key="3">
    <source>
        <dbReference type="Pfam" id="PF17921"/>
    </source>
</evidence>
<reference evidence="5" key="1">
    <citation type="submission" date="2021-11" db="EMBL/GenBank/DDBJ databases">
        <authorList>
            <person name="Schell T."/>
        </authorList>
    </citation>
    <scope>NUCLEOTIDE SEQUENCE</scope>
    <source>
        <strain evidence="5">M5</strain>
    </source>
</reference>
<proteinExistence type="predicted"/>
<dbReference type="OrthoDB" id="6348136at2759"/>
<feature type="domain" description="DUF5641" evidence="4">
    <location>
        <begin position="1931"/>
        <end position="2029"/>
    </location>
</feature>
<dbReference type="GO" id="GO:0042575">
    <property type="term" value="C:DNA polymerase complex"/>
    <property type="evidence" value="ECO:0007669"/>
    <property type="project" value="UniProtKB-ARBA"/>
</dbReference>
<feature type="compositionally biased region" description="Polar residues" evidence="2">
    <location>
        <begin position="604"/>
        <end position="615"/>
    </location>
</feature>
<dbReference type="InterPro" id="IPR005312">
    <property type="entry name" value="DUF1759"/>
</dbReference>
<dbReference type="InterPro" id="IPR040676">
    <property type="entry name" value="DUF5641"/>
</dbReference>
<dbReference type="EMBL" id="CAKKLH010000114">
    <property type="protein sequence ID" value="CAH0103818.1"/>
    <property type="molecule type" value="Genomic_DNA"/>
</dbReference>
<gene>
    <name evidence="5" type="ORF">DGAL_LOCUS6492</name>
</gene>
<keyword evidence="1" id="KW-0175">Coiled coil</keyword>
<dbReference type="Pfam" id="PF18701">
    <property type="entry name" value="DUF5641"/>
    <property type="match status" value="1"/>
</dbReference>
<evidence type="ECO:0000256" key="2">
    <source>
        <dbReference type="SAM" id="MobiDB-lite"/>
    </source>
</evidence>
<dbReference type="Pfam" id="PF05380">
    <property type="entry name" value="Peptidase_A17"/>
    <property type="match status" value="1"/>
</dbReference>
<dbReference type="InterPro" id="IPR012337">
    <property type="entry name" value="RNaseH-like_sf"/>
</dbReference>
<dbReference type="Proteomes" id="UP000789390">
    <property type="component" value="Unassembled WGS sequence"/>
</dbReference>
<dbReference type="SUPFAM" id="SSF53098">
    <property type="entry name" value="Ribonuclease H-like"/>
    <property type="match status" value="1"/>
</dbReference>
<protein>
    <recommendedName>
        <fullName evidence="7">CCHC-type domain-containing protein</fullName>
    </recommendedName>
</protein>
<dbReference type="Gene3D" id="3.10.10.10">
    <property type="entry name" value="HIV Type 1 Reverse Transcriptase, subunit A, domain 1"/>
    <property type="match status" value="1"/>
</dbReference>
<evidence type="ECO:0008006" key="7">
    <source>
        <dbReference type="Google" id="ProtNLM"/>
    </source>
</evidence>
<dbReference type="SUPFAM" id="SSF56672">
    <property type="entry name" value="DNA/RNA polymerases"/>
    <property type="match status" value="1"/>
</dbReference>
<dbReference type="PANTHER" id="PTHR47331:SF1">
    <property type="entry name" value="GAG-LIKE PROTEIN"/>
    <property type="match status" value="1"/>
</dbReference>
<dbReference type="InterPro" id="IPR043502">
    <property type="entry name" value="DNA/RNA_pol_sf"/>
</dbReference>
<dbReference type="CDD" id="cd01644">
    <property type="entry name" value="RT_pepA17"/>
    <property type="match status" value="1"/>
</dbReference>
<evidence type="ECO:0000313" key="6">
    <source>
        <dbReference type="Proteomes" id="UP000789390"/>
    </source>
</evidence>
<dbReference type="Gene3D" id="3.30.420.10">
    <property type="entry name" value="Ribonuclease H-like superfamily/Ribonuclease H"/>
    <property type="match status" value="1"/>
</dbReference>
<evidence type="ECO:0000313" key="5">
    <source>
        <dbReference type="EMBL" id="CAH0103818.1"/>
    </source>
</evidence>
<dbReference type="InterPro" id="IPR041588">
    <property type="entry name" value="Integrase_H2C2"/>
</dbReference>
<evidence type="ECO:0000259" key="4">
    <source>
        <dbReference type="Pfam" id="PF18701"/>
    </source>
</evidence>
<organism evidence="5 6">
    <name type="scientific">Daphnia galeata</name>
    <dbReference type="NCBI Taxonomy" id="27404"/>
    <lineage>
        <taxon>Eukaryota</taxon>
        <taxon>Metazoa</taxon>
        <taxon>Ecdysozoa</taxon>
        <taxon>Arthropoda</taxon>
        <taxon>Crustacea</taxon>
        <taxon>Branchiopoda</taxon>
        <taxon>Diplostraca</taxon>
        <taxon>Cladocera</taxon>
        <taxon>Anomopoda</taxon>
        <taxon>Daphniidae</taxon>
        <taxon>Daphnia</taxon>
    </lineage>
</organism>
<dbReference type="InterPro" id="IPR043128">
    <property type="entry name" value="Rev_trsase/Diguanyl_cyclase"/>
</dbReference>
<dbReference type="GO" id="GO:0003676">
    <property type="term" value="F:nucleic acid binding"/>
    <property type="evidence" value="ECO:0007669"/>
    <property type="project" value="InterPro"/>
</dbReference>
<evidence type="ECO:0000256" key="1">
    <source>
        <dbReference type="SAM" id="Coils"/>
    </source>
</evidence>
<feature type="coiled-coil region" evidence="1">
    <location>
        <begin position="217"/>
        <end position="276"/>
    </location>
</feature>
<feature type="compositionally biased region" description="Polar residues" evidence="2">
    <location>
        <begin position="160"/>
        <end position="175"/>
    </location>
</feature>
<keyword evidence="6" id="KW-1185">Reference proteome</keyword>
<feature type="region of interest" description="Disordered" evidence="2">
    <location>
        <begin position="138"/>
        <end position="175"/>
    </location>
</feature>
<dbReference type="Gene3D" id="3.30.70.270">
    <property type="match status" value="1"/>
</dbReference>
<accession>A0A8J2RIK7</accession>
<feature type="domain" description="Integrase zinc-binding" evidence="3">
    <location>
        <begin position="1680"/>
        <end position="1731"/>
    </location>
</feature>
<dbReference type="Pfam" id="PF17921">
    <property type="entry name" value="Integrase_H2C2"/>
    <property type="match status" value="1"/>
</dbReference>
<feature type="region of interest" description="Disordered" evidence="2">
    <location>
        <begin position="585"/>
        <end position="632"/>
    </location>
</feature>
<dbReference type="InterPro" id="IPR036397">
    <property type="entry name" value="RNaseH_sf"/>
</dbReference>
<name>A0A8J2RIK7_9CRUS</name>
<dbReference type="Pfam" id="PF03564">
    <property type="entry name" value="DUF1759"/>
    <property type="match status" value="1"/>
</dbReference>
<dbReference type="PANTHER" id="PTHR47331">
    <property type="entry name" value="PHD-TYPE DOMAIN-CONTAINING PROTEIN"/>
    <property type="match status" value="1"/>
</dbReference>
<feature type="compositionally biased region" description="Basic and acidic residues" evidence="2">
    <location>
        <begin position="314"/>
        <end position="332"/>
    </location>
</feature>
<dbReference type="InterPro" id="IPR008042">
    <property type="entry name" value="Retrotrans_Pao"/>
</dbReference>
<comment type="caution">
    <text evidence="5">The sequence shown here is derived from an EMBL/GenBank/DDBJ whole genome shotgun (WGS) entry which is preliminary data.</text>
</comment>
<sequence>MFAGIPVAQLNMATGNAAHLFDEVCQTSENSEFPPLTSAKHLIRARATEKSRHTKLITKINNHIDNRGSKTELAVHRTSLADQLEECITAHEKYINAADFNEDENVADEWIRKAEAVTRSAYEKIDLYLRTPRTSSVRSSVVDDISLPQSLNPDNRDQRQSSVGTSVSRSQRQPNASILATVNEVHERLRQEIELRRSAEAQLARITATMEKTATDAENFQHQIQRNSELQRQLQQQTEQMARDKKRNEEAEIQYRALLEKEKREAQIEHDKAMQTIESRLKQLEQLTQSQASTTNAVNSGGAIPKRQVAFTNRDTEVTSEQHSDSEIRLDSDSQSFKRNHLSEKRDQLGGNLAGFNRKHISTVNRNENRDTDTENDAIKRGHTRTDSSWYWKNTGEPYVDSSKWSFKSTKNGPAENPTPNRKSVFRMPKLDLDPFDGDPRKWPTFIANFRDLVNDDQAISNTQKMALLRSCLKSNIQQSLGDCLNDPALYDAALEELESTFGHPYLISRTYIRTILDLPKNGGYENELNSGGMLEIILDKLPAEIQSKWGKKVIKTHPQLLTLQDFVPWFHAIVKAEMVVKHAKVASNPTEGKSGKQERKSGRLTSSKPTQSIPPTILSIGSPAKQKTDNSVQPKILKEECVKCNSNHKLQDCKKFAEMPLTERSDFVKQHGCCLRCLARGHLGRDCSSSKKCGVEDCQHSHHRLLHGAPRIFIKLPSNSSTEGAASKIPKKNDSGAGGSAGSTYCYTCAIREKDKNWSVLLAVVPITIWSGQQRFDTFGLLDTGSEITLILNHTADILGLEGEVEMIRLGTFLRKDPLIPARNVNFSITSRDGEERFAPTTAMAVPQINFAKKRCHWPTVKLEWNHLNDLDLPTLDSSLVTVLIGRDVRGAHRTLQERCSSDDIGPDAVLTPFGWCVAGSVPSRVFEVSEREPNIFQVHFRPHDKEMRDDIARLWETEAFGVQRPTQSILSSEDRKAMDILERSIRHTGERQEVALMWKEDNIVLPDNRSSSLQQLQYLLKRFKRDPAYAARYDKVIQEYLSLGHAVPVDPSDSGTPGRVWYLPHHGVTSVNKPDKVRVVFNCSAQHRGVSLNDVLLKGPDLLISQIGVLLRFRQYPVPIAGDVEKMYHQVQVPAKDQSALRFLYQAPGSDGPISTYQMTRHVFGAVSSPTTCLFALRKTAEENRHTHPNVADLVTSNTYVDNLLYSTETEDDAIRDAKDFKALCMKGGFNVVQWMSSSRRFLSTIAPAELSRPHLDFRSELLPVERALGILLDWETDHFMFKVELKQASTMREILQGLSRIHDPLGLIAPAVLPARILMQDVWQTRCEWDDVLEKEFRIVWSKWITELKSLENLRIPRCIRRKEKPIQLELHAFSDASENGYGACVYLRSTYSNGDVSVSLLLGKSKVAPLKQLSIPRLELQGAVLAARLVISVRLEMNLENIPKTYWVDSQTVLQWIHSTSCRYHAFVAHRITEIVDQSVAREWRHIPGELNPADDASRGIPASSLTPKHRWFRGPTFLMMPRETWPAPEEIPEPSTDDPEISPSRWVGAVQINPVHPIIRFAEKVSTLNKFKTAIGWLRRILRNHKKHNQTNELKFLSVSELRSVMTFAIRIDQQHYYERELECLRQKRPLPADSPLIHQTPFLDIHSVMRVGGRLDKSAFNEDMKHPVILHQSSNLARLIIQERHVFLAHGRPDRTLHDVRSRYHIGRIRSVVKVVIGNCAKCKLLHAKPSIPIMASLPAHRLRPFSRPFTVTGIDYFGPMTIIMLRRSLKRWGVIFTCMTTRAVHIEMAESLTTDSFLLAFWRFVNVRGCPSISKSDPNLAKRGIEWHFSPPVAPHFGGSWERLIQSAKSALRIILDGRTVANEVLHSALVGAAALMNGRPLEYVPVDPQDPIPLTPNHFLLLEANPTEPTDHFDPRDKLSSKGWRAAQVLVTHFWHRWLKEIVPKLNSRSKWTKPNRNVAVNDIVLIIDPAHRRGEWPLGRVKEVFPGPDGVVRSASVAIWTGTKTKTKLCTRAVHQLCVLETERIDVSDVRNRAGCVADSNLAP</sequence>
<feature type="region of interest" description="Disordered" evidence="2">
    <location>
        <begin position="292"/>
        <end position="337"/>
    </location>
</feature>